<comment type="caution">
    <text evidence="1">The sequence shown here is derived from an EMBL/GenBank/DDBJ whole genome shotgun (WGS) entry which is preliminary data.</text>
</comment>
<dbReference type="Proteomes" id="UP000324222">
    <property type="component" value="Unassembled WGS sequence"/>
</dbReference>
<evidence type="ECO:0000313" key="2">
    <source>
        <dbReference type="Proteomes" id="UP000324222"/>
    </source>
</evidence>
<dbReference type="AlphaFoldDB" id="A0A5B7D982"/>
<protein>
    <submittedName>
        <fullName evidence="1">Uncharacterized protein</fullName>
    </submittedName>
</protein>
<proteinExistence type="predicted"/>
<gene>
    <name evidence="1" type="ORF">E2C01_010748</name>
</gene>
<evidence type="ECO:0000313" key="1">
    <source>
        <dbReference type="EMBL" id="MPC17880.1"/>
    </source>
</evidence>
<reference evidence="1 2" key="1">
    <citation type="submission" date="2019-05" db="EMBL/GenBank/DDBJ databases">
        <title>Another draft genome of Portunus trituberculatus and its Hox gene families provides insights of decapod evolution.</title>
        <authorList>
            <person name="Jeong J.-H."/>
            <person name="Song I."/>
            <person name="Kim S."/>
            <person name="Choi T."/>
            <person name="Kim D."/>
            <person name="Ryu S."/>
            <person name="Kim W."/>
        </authorList>
    </citation>
    <scope>NUCLEOTIDE SEQUENCE [LARGE SCALE GENOMIC DNA]</scope>
    <source>
        <tissue evidence="1">Muscle</tissue>
    </source>
</reference>
<sequence>MEGHSATRNIHRRYCYTDDHGKDTMETSSLFCLPPFFLLRHLTSSSLPVLTTFTTTAAATPTTATIIPSSFLAF</sequence>
<organism evidence="1 2">
    <name type="scientific">Portunus trituberculatus</name>
    <name type="common">Swimming crab</name>
    <name type="synonym">Neptunus trituberculatus</name>
    <dbReference type="NCBI Taxonomy" id="210409"/>
    <lineage>
        <taxon>Eukaryota</taxon>
        <taxon>Metazoa</taxon>
        <taxon>Ecdysozoa</taxon>
        <taxon>Arthropoda</taxon>
        <taxon>Crustacea</taxon>
        <taxon>Multicrustacea</taxon>
        <taxon>Malacostraca</taxon>
        <taxon>Eumalacostraca</taxon>
        <taxon>Eucarida</taxon>
        <taxon>Decapoda</taxon>
        <taxon>Pleocyemata</taxon>
        <taxon>Brachyura</taxon>
        <taxon>Eubrachyura</taxon>
        <taxon>Portunoidea</taxon>
        <taxon>Portunidae</taxon>
        <taxon>Portuninae</taxon>
        <taxon>Portunus</taxon>
    </lineage>
</organism>
<dbReference type="EMBL" id="VSRR010000628">
    <property type="protein sequence ID" value="MPC17880.1"/>
    <property type="molecule type" value="Genomic_DNA"/>
</dbReference>
<keyword evidence="2" id="KW-1185">Reference proteome</keyword>
<name>A0A5B7D982_PORTR</name>
<accession>A0A5B7D982</accession>